<organism evidence="1 2">
    <name type="scientific">Rhodococcus sacchari</name>
    <dbReference type="NCBI Taxonomy" id="2962047"/>
    <lineage>
        <taxon>Bacteria</taxon>
        <taxon>Bacillati</taxon>
        <taxon>Actinomycetota</taxon>
        <taxon>Actinomycetes</taxon>
        <taxon>Mycobacteriales</taxon>
        <taxon>Nocardiaceae</taxon>
        <taxon>Rhodococcus</taxon>
    </lineage>
</organism>
<dbReference type="Proteomes" id="UP001156484">
    <property type="component" value="Chromosome"/>
</dbReference>
<keyword evidence="2" id="KW-1185">Reference proteome</keyword>
<proteinExistence type="predicted"/>
<gene>
    <name evidence="1" type="ORF">OED52_02150</name>
</gene>
<accession>A0ACD4DHC7</accession>
<evidence type="ECO:0000313" key="1">
    <source>
        <dbReference type="EMBL" id="UYP19399.1"/>
    </source>
</evidence>
<dbReference type="EMBL" id="CP107551">
    <property type="protein sequence ID" value="UYP19399.1"/>
    <property type="molecule type" value="Genomic_DNA"/>
</dbReference>
<sequence length="349" mass="37301">MADSLPFRTKLFALFEGFTNKPISEVPPEEIPARRRARARLLSSPVGRFVAGRPHPETRIEDRWVELDPVEVDGLEPESAPVTLRLRIYRPGGARGGPLPLVVLFHGGGWVLGDPEQDEWWASHMAVRTPCVVVSVDYRLAPEHPYPAAVLDCWSSLRWIVGHAAGLGGDPSRVVVAGDSAGGNLAAVTAELAVRSGGPGLAGQVLIYPAVEMVEEFPSEREFAEAPVLTSRGMRAFVRLYMGDADPYAPTAAPLRGSLAGAVVPALVQTAGHDPLRDNGIRYIEALRSKGGDVTATDYPDAVHGYLSLPGISPSAPRALDEVITFVRRVTAGDPASPHRDEPDPVAGS</sequence>
<protein>
    <submittedName>
        <fullName evidence="1">Alpha/beta hydrolase</fullName>
    </submittedName>
</protein>
<evidence type="ECO:0000313" key="2">
    <source>
        <dbReference type="Proteomes" id="UP001156484"/>
    </source>
</evidence>
<keyword evidence="1" id="KW-0378">Hydrolase</keyword>
<name>A0ACD4DHC7_9NOCA</name>
<reference evidence="1" key="1">
    <citation type="submission" date="2022-10" db="EMBL/GenBank/DDBJ databases">
        <title>Rhodococcus ferula Z13 complete genome.</title>
        <authorList>
            <person name="Long X."/>
            <person name="Zang M."/>
        </authorList>
    </citation>
    <scope>NUCLEOTIDE SEQUENCE</scope>
    <source>
        <strain evidence="1">Z13</strain>
    </source>
</reference>